<keyword evidence="3" id="KW-0238">DNA-binding</keyword>
<dbReference type="PANTHER" id="PTHR30346">
    <property type="entry name" value="TRANSCRIPTIONAL DUAL REGULATOR HCAR-RELATED"/>
    <property type="match status" value="1"/>
</dbReference>
<dbReference type="Proteomes" id="UP000239485">
    <property type="component" value="Unassembled WGS sequence"/>
</dbReference>
<dbReference type="AlphaFoldDB" id="A0A2S6IG20"/>
<comment type="similarity">
    <text evidence="1">Belongs to the LysR transcriptional regulatory family.</text>
</comment>
<dbReference type="Gene3D" id="3.40.190.10">
    <property type="entry name" value="Periplasmic binding protein-like II"/>
    <property type="match status" value="2"/>
</dbReference>
<evidence type="ECO:0000259" key="5">
    <source>
        <dbReference type="PROSITE" id="PS50931"/>
    </source>
</evidence>
<evidence type="ECO:0000256" key="3">
    <source>
        <dbReference type="ARBA" id="ARBA00023125"/>
    </source>
</evidence>
<dbReference type="SUPFAM" id="SSF46785">
    <property type="entry name" value="Winged helix' DNA-binding domain"/>
    <property type="match status" value="1"/>
</dbReference>
<dbReference type="PROSITE" id="PS50931">
    <property type="entry name" value="HTH_LYSR"/>
    <property type="match status" value="1"/>
</dbReference>
<dbReference type="PRINTS" id="PR00039">
    <property type="entry name" value="HTHLYSR"/>
</dbReference>
<accession>A0A2S6IG20</accession>
<dbReference type="FunFam" id="1.10.10.10:FF:000001">
    <property type="entry name" value="LysR family transcriptional regulator"/>
    <property type="match status" value="1"/>
</dbReference>
<name>A0A2S6IG20_9ACTN</name>
<dbReference type="GO" id="GO:0003677">
    <property type="term" value="F:DNA binding"/>
    <property type="evidence" value="ECO:0007669"/>
    <property type="project" value="UniProtKB-KW"/>
</dbReference>
<keyword evidence="7" id="KW-1185">Reference proteome</keyword>
<gene>
    <name evidence="6" type="ORF">CLV92_11170</name>
</gene>
<evidence type="ECO:0000313" key="7">
    <source>
        <dbReference type="Proteomes" id="UP000239485"/>
    </source>
</evidence>
<dbReference type="SUPFAM" id="SSF53850">
    <property type="entry name" value="Periplasmic binding protein-like II"/>
    <property type="match status" value="1"/>
</dbReference>
<dbReference type="Pfam" id="PF00126">
    <property type="entry name" value="HTH_1"/>
    <property type="match status" value="1"/>
</dbReference>
<dbReference type="PANTHER" id="PTHR30346:SF0">
    <property type="entry name" value="HCA OPERON TRANSCRIPTIONAL ACTIVATOR HCAR"/>
    <property type="match status" value="1"/>
</dbReference>
<feature type="domain" description="HTH lysR-type" evidence="5">
    <location>
        <begin position="1"/>
        <end position="58"/>
    </location>
</feature>
<reference evidence="6 7" key="1">
    <citation type="submission" date="2018-02" db="EMBL/GenBank/DDBJ databases">
        <title>Genomic Encyclopedia of Archaeal and Bacterial Type Strains, Phase II (KMG-II): from individual species to whole genera.</title>
        <authorList>
            <person name="Goeker M."/>
        </authorList>
    </citation>
    <scope>NUCLEOTIDE SEQUENCE [LARGE SCALE GENOMIC DNA]</scope>
    <source>
        <strain evidence="6 7">DSM 22857</strain>
    </source>
</reference>
<keyword evidence="2" id="KW-0805">Transcription regulation</keyword>
<dbReference type="InterPro" id="IPR000847">
    <property type="entry name" value="LysR_HTH_N"/>
</dbReference>
<proteinExistence type="inferred from homology"/>
<organism evidence="6 7">
    <name type="scientific">Kineococcus xinjiangensis</name>
    <dbReference type="NCBI Taxonomy" id="512762"/>
    <lineage>
        <taxon>Bacteria</taxon>
        <taxon>Bacillati</taxon>
        <taxon>Actinomycetota</taxon>
        <taxon>Actinomycetes</taxon>
        <taxon>Kineosporiales</taxon>
        <taxon>Kineosporiaceae</taxon>
        <taxon>Kineococcus</taxon>
    </lineage>
</organism>
<sequence length="312" mass="34144">MDLQQLRYFAVVAEELHFTRAARRLYVDQSALSAAVRRLERDLGTSLFVRTTRHVELTEAGRVLLPEARSLLAAAEEFQLAVERARGGPQPERRHRVVVGLYCGSMAAAELTGPIVHAFHTRHPELALEVRPLTLFDPWGAADPDLDVVVTRDGGLPGDEVTVLFHTPRLLAVPAQLDLAGVEEVHLADVADLTWTGTGGWPPSAQEFMAGYDLRAEGLDVRRAQAPALPIDEAWRWHAEHEVLVMTNDLTVRRSPPGVVLRPLAGRPTVPVTVLDRRGDSRTRAFVAVAAEVSAALRDLVPDALPPQAQPA</sequence>
<dbReference type="InterPro" id="IPR005119">
    <property type="entry name" value="LysR_subst-bd"/>
</dbReference>
<evidence type="ECO:0000256" key="2">
    <source>
        <dbReference type="ARBA" id="ARBA00023015"/>
    </source>
</evidence>
<dbReference type="InterPro" id="IPR036388">
    <property type="entry name" value="WH-like_DNA-bd_sf"/>
</dbReference>
<comment type="caution">
    <text evidence="6">The sequence shown here is derived from an EMBL/GenBank/DDBJ whole genome shotgun (WGS) entry which is preliminary data.</text>
</comment>
<dbReference type="Gene3D" id="1.10.10.10">
    <property type="entry name" value="Winged helix-like DNA-binding domain superfamily/Winged helix DNA-binding domain"/>
    <property type="match status" value="1"/>
</dbReference>
<dbReference type="GO" id="GO:0003700">
    <property type="term" value="F:DNA-binding transcription factor activity"/>
    <property type="evidence" value="ECO:0007669"/>
    <property type="project" value="InterPro"/>
</dbReference>
<dbReference type="EMBL" id="PTJD01000011">
    <property type="protein sequence ID" value="PPK93153.1"/>
    <property type="molecule type" value="Genomic_DNA"/>
</dbReference>
<dbReference type="InterPro" id="IPR036390">
    <property type="entry name" value="WH_DNA-bd_sf"/>
</dbReference>
<keyword evidence="4" id="KW-0804">Transcription</keyword>
<evidence type="ECO:0000313" key="6">
    <source>
        <dbReference type="EMBL" id="PPK93153.1"/>
    </source>
</evidence>
<evidence type="ECO:0000256" key="4">
    <source>
        <dbReference type="ARBA" id="ARBA00023163"/>
    </source>
</evidence>
<dbReference type="GO" id="GO:0032993">
    <property type="term" value="C:protein-DNA complex"/>
    <property type="evidence" value="ECO:0007669"/>
    <property type="project" value="TreeGrafter"/>
</dbReference>
<dbReference type="Pfam" id="PF03466">
    <property type="entry name" value="LysR_substrate"/>
    <property type="match status" value="1"/>
</dbReference>
<protein>
    <submittedName>
        <fullName evidence="6">LysR substrate binding domain-containing protein</fullName>
    </submittedName>
</protein>
<evidence type="ECO:0000256" key="1">
    <source>
        <dbReference type="ARBA" id="ARBA00009437"/>
    </source>
</evidence>